<dbReference type="AlphaFoldDB" id="A0A502FVT8"/>
<dbReference type="Proteomes" id="UP000317078">
    <property type="component" value="Unassembled WGS sequence"/>
</dbReference>
<keyword evidence="4" id="KW-1185">Reference proteome</keyword>
<dbReference type="Gene3D" id="3.40.30.10">
    <property type="entry name" value="Glutaredoxin"/>
    <property type="match status" value="1"/>
</dbReference>
<dbReference type="InterPro" id="IPR004046">
    <property type="entry name" value="GST_C"/>
</dbReference>
<dbReference type="InterPro" id="IPR004045">
    <property type="entry name" value="Glutathione_S-Trfase_N"/>
</dbReference>
<reference evidence="3 4" key="1">
    <citation type="journal article" date="2019" name="Environ. Microbiol.">
        <title>Species interactions and distinct microbial communities in high Arctic permafrost affected cryosols are associated with the CH4 and CO2 gas fluxes.</title>
        <authorList>
            <person name="Altshuler I."/>
            <person name="Hamel J."/>
            <person name="Turney S."/>
            <person name="Magnuson E."/>
            <person name="Levesque R."/>
            <person name="Greer C."/>
            <person name="Whyte L.G."/>
        </authorList>
    </citation>
    <scope>NUCLEOTIDE SEQUENCE [LARGE SCALE GENOMIC DNA]</scope>
    <source>
        <strain evidence="3 4">S9.3B</strain>
    </source>
</reference>
<dbReference type="PROSITE" id="PS50405">
    <property type="entry name" value="GST_CTER"/>
    <property type="match status" value="1"/>
</dbReference>
<dbReference type="PROSITE" id="PS50404">
    <property type="entry name" value="GST_NTER"/>
    <property type="match status" value="1"/>
</dbReference>
<evidence type="ECO:0000259" key="1">
    <source>
        <dbReference type="PROSITE" id="PS50404"/>
    </source>
</evidence>
<dbReference type="InterPro" id="IPR036282">
    <property type="entry name" value="Glutathione-S-Trfase_C_sf"/>
</dbReference>
<accession>A0A502FVT8</accession>
<dbReference type="OrthoDB" id="9810080at2"/>
<dbReference type="Gene3D" id="1.20.1050.10">
    <property type="match status" value="1"/>
</dbReference>
<evidence type="ECO:0000313" key="4">
    <source>
        <dbReference type="Proteomes" id="UP000317078"/>
    </source>
</evidence>
<dbReference type="RefSeq" id="WP_140884766.1">
    <property type="nucleotide sequence ID" value="NZ_RCZP01000016.1"/>
</dbReference>
<dbReference type="InterPro" id="IPR010987">
    <property type="entry name" value="Glutathione-S-Trfase_C-like"/>
</dbReference>
<feature type="domain" description="GST N-terminal" evidence="1">
    <location>
        <begin position="1"/>
        <end position="92"/>
    </location>
</feature>
<feature type="domain" description="GST C-terminal" evidence="2">
    <location>
        <begin position="96"/>
        <end position="208"/>
    </location>
</feature>
<dbReference type="InterPro" id="IPR036249">
    <property type="entry name" value="Thioredoxin-like_sf"/>
</dbReference>
<dbReference type="PANTHER" id="PTHR44051">
    <property type="entry name" value="GLUTATHIONE S-TRANSFERASE-RELATED"/>
    <property type="match status" value="1"/>
</dbReference>
<dbReference type="PANTHER" id="PTHR44051:SF8">
    <property type="entry name" value="GLUTATHIONE S-TRANSFERASE GSTA"/>
    <property type="match status" value="1"/>
</dbReference>
<sequence>MPLKLYGVLRSRATRPVWTAMELGLDFEHVPVIQAYRLKDPAAPDAPLNTASPAFRAVNANGLIPAMDDDGFVLHESFAIGLYLARKHGGPLAPRDAKEEGLAVMWALWGMGLEADALAIVQKREPEAAAARLRAPFAVLDAALAEGGGHLLGGRFTVADINLAEVLRYAQPATALFEKRPHIQAWITACQARPAFQAMMRKREAEPA</sequence>
<organism evidence="3 4">
    <name type="scientific">Muricoccus nepalensis</name>
    <dbReference type="NCBI Taxonomy" id="1854500"/>
    <lineage>
        <taxon>Bacteria</taxon>
        <taxon>Pseudomonadati</taxon>
        <taxon>Pseudomonadota</taxon>
        <taxon>Alphaproteobacteria</taxon>
        <taxon>Acetobacterales</taxon>
        <taxon>Roseomonadaceae</taxon>
        <taxon>Muricoccus</taxon>
    </lineage>
</organism>
<dbReference type="InterPro" id="IPR040079">
    <property type="entry name" value="Glutathione_S-Trfase"/>
</dbReference>
<dbReference type="GO" id="GO:0016740">
    <property type="term" value="F:transferase activity"/>
    <property type="evidence" value="ECO:0007669"/>
    <property type="project" value="UniProtKB-KW"/>
</dbReference>
<dbReference type="SUPFAM" id="SSF47616">
    <property type="entry name" value="GST C-terminal domain-like"/>
    <property type="match status" value="1"/>
</dbReference>
<gene>
    <name evidence="3" type="ORF">EAH89_16305</name>
</gene>
<keyword evidence="3" id="KW-0808">Transferase</keyword>
<dbReference type="SUPFAM" id="SSF52833">
    <property type="entry name" value="Thioredoxin-like"/>
    <property type="match status" value="1"/>
</dbReference>
<comment type="caution">
    <text evidence="3">The sequence shown here is derived from an EMBL/GenBank/DDBJ whole genome shotgun (WGS) entry which is preliminary data.</text>
</comment>
<dbReference type="SFLD" id="SFLDS00019">
    <property type="entry name" value="Glutathione_Transferase_(cytos"/>
    <property type="match status" value="1"/>
</dbReference>
<dbReference type="Pfam" id="PF13409">
    <property type="entry name" value="GST_N_2"/>
    <property type="match status" value="1"/>
</dbReference>
<evidence type="ECO:0000313" key="3">
    <source>
        <dbReference type="EMBL" id="TPG53529.1"/>
    </source>
</evidence>
<dbReference type="EMBL" id="RCZP01000016">
    <property type="protein sequence ID" value="TPG53529.1"/>
    <property type="molecule type" value="Genomic_DNA"/>
</dbReference>
<protein>
    <submittedName>
        <fullName evidence="3">Glutathione S-transferase family protein</fullName>
    </submittedName>
</protein>
<proteinExistence type="predicted"/>
<dbReference type="Pfam" id="PF00043">
    <property type="entry name" value="GST_C"/>
    <property type="match status" value="1"/>
</dbReference>
<dbReference type="CDD" id="cd03046">
    <property type="entry name" value="GST_N_GTT1_like"/>
    <property type="match status" value="1"/>
</dbReference>
<name>A0A502FVT8_9PROT</name>
<evidence type="ECO:0000259" key="2">
    <source>
        <dbReference type="PROSITE" id="PS50405"/>
    </source>
</evidence>